<reference evidence="3 4" key="1">
    <citation type="submission" date="2019-03" db="EMBL/GenBank/DDBJ databases">
        <title>Genomic Encyclopedia of Type Strains, Phase IV (KMG-V): Genome sequencing to study the core and pangenomes of soil and plant-associated prokaryotes.</title>
        <authorList>
            <person name="Whitman W."/>
        </authorList>
    </citation>
    <scope>NUCLEOTIDE SEQUENCE [LARGE SCALE GENOMIC DNA]</scope>
    <source>
        <strain evidence="3 4">Gr42</strain>
    </source>
</reference>
<comment type="caution">
    <text evidence="3">The sequence shown here is derived from an EMBL/GenBank/DDBJ whole genome shotgun (WGS) entry which is preliminary data.</text>
</comment>
<evidence type="ECO:0000256" key="1">
    <source>
        <dbReference type="HAMAP-Rule" id="MF_00386"/>
    </source>
</evidence>
<dbReference type="NCBIfam" id="TIGR00278">
    <property type="entry name" value="membrane protein insertion efficiency factor YidD"/>
    <property type="match status" value="1"/>
</dbReference>
<dbReference type="Pfam" id="PF01809">
    <property type="entry name" value="YidD"/>
    <property type="match status" value="1"/>
</dbReference>
<dbReference type="HAMAP" id="MF_00386">
    <property type="entry name" value="UPF0161_YidD"/>
    <property type="match status" value="1"/>
</dbReference>
<dbReference type="PANTHER" id="PTHR33383:SF1">
    <property type="entry name" value="MEMBRANE PROTEIN INSERTION EFFICIENCY FACTOR-RELATED"/>
    <property type="match status" value="1"/>
</dbReference>
<dbReference type="OrthoDB" id="9801753at2"/>
<sequence>MCESCSLNHDDDEDLPKSRVSRPMAPETSRSDRRYSGQAARYCRNYTGPFRKTPDRLLGMELIRLYQLTLSGFVGNSCRHIPTCSEYGYEAIARHGLWAGGWMTLFRVGRCGPGGTSGLDPVPEGLEERFHWWTPWRYYVLKRKSG</sequence>
<dbReference type="AlphaFoldDB" id="A0A4R3Q8I7"/>
<evidence type="ECO:0000256" key="2">
    <source>
        <dbReference type="SAM" id="MobiDB-lite"/>
    </source>
</evidence>
<dbReference type="InterPro" id="IPR002696">
    <property type="entry name" value="Membr_insert_effic_factor_YidD"/>
</dbReference>
<dbReference type="Proteomes" id="UP000295547">
    <property type="component" value="Unassembled WGS sequence"/>
</dbReference>
<keyword evidence="4" id="KW-1185">Reference proteome</keyword>
<dbReference type="PANTHER" id="PTHR33383">
    <property type="entry name" value="MEMBRANE PROTEIN INSERTION EFFICIENCY FACTOR-RELATED"/>
    <property type="match status" value="1"/>
</dbReference>
<protein>
    <recommendedName>
        <fullName evidence="1">Putative membrane protein insertion efficiency factor</fullName>
    </recommendedName>
</protein>
<dbReference type="RefSeq" id="WP_132662500.1">
    <property type="nucleotide sequence ID" value="NZ_SMBJ01000017.1"/>
</dbReference>
<evidence type="ECO:0000313" key="3">
    <source>
        <dbReference type="EMBL" id="TCU16797.1"/>
    </source>
</evidence>
<accession>A0A4R3Q8I7</accession>
<organism evidence="3 4">
    <name type="scientific">Rhizobium azibense</name>
    <dbReference type="NCBI Taxonomy" id="1136135"/>
    <lineage>
        <taxon>Bacteria</taxon>
        <taxon>Pseudomonadati</taxon>
        <taxon>Pseudomonadota</taxon>
        <taxon>Alphaproteobacteria</taxon>
        <taxon>Hyphomicrobiales</taxon>
        <taxon>Rhizobiaceae</taxon>
        <taxon>Rhizobium/Agrobacterium group</taxon>
        <taxon>Rhizobium</taxon>
    </lineage>
</organism>
<comment type="function">
    <text evidence="1">Could be involved in insertion of integral membrane proteins into the membrane.</text>
</comment>
<feature type="region of interest" description="Disordered" evidence="2">
    <location>
        <begin position="1"/>
        <end position="36"/>
    </location>
</feature>
<dbReference type="SMART" id="SM01234">
    <property type="entry name" value="Haemolytic"/>
    <property type="match status" value="1"/>
</dbReference>
<dbReference type="GO" id="GO:0005886">
    <property type="term" value="C:plasma membrane"/>
    <property type="evidence" value="ECO:0007669"/>
    <property type="project" value="UniProtKB-SubCell"/>
</dbReference>
<evidence type="ECO:0000313" key="4">
    <source>
        <dbReference type="Proteomes" id="UP000295547"/>
    </source>
</evidence>
<gene>
    <name evidence="3" type="ORF">EV130_11750</name>
</gene>
<name>A0A4R3Q8I7_9HYPH</name>
<dbReference type="EMBL" id="SMBJ01000017">
    <property type="protein sequence ID" value="TCU16797.1"/>
    <property type="molecule type" value="Genomic_DNA"/>
</dbReference>
<keyword evidence="1" id="KW-1003">Cell membrane</keyword>
<comment type="similarity">
    <text evidence="1">Belongs to the UPF0161 family.</text>
</comment>
<keyword evidence="1" id="KW-0472">Membrane</keyword>
<proteinExistence type="inferred from homology"/>
<comment type="subcellular location">
    <subcellularLocation>
        <location evidence="1">Cell membrane</location>
        <topology evidence="1">Peripheral membrane protein</topology>
        <orientation evidence="1">Cytoplasmic side</orientation>
    </subcellularLocation>
</comment>